<evidence type="ECO:0000259" key="8">
    <source>
        <dbReference type="PROSITE" id="PS51519"/>
    </source>
</evidence>
<dbReference type="GO" id="GO:0003700">
    <property type="term" value="F:DNA-binding transcription factor activity"/>
    <property type="evidence" value="ECO:0007669"/>
    <property type="project" value="InterPro"/>
</dbReference>
<dbReference type="EMBL" id="GL378348">
    <property type="protein sequence ID" value="EFJ46795.1"/>
    <property type="molecule type" value="Genomic_DNA"/>
</dbReference>
<dbReference type="Proteomes" id="UP000001058">
    <property type="component" value="Unassembled WGS sequence"/>
</dbReference>
<keyword evidence="4" id="KW-0238">DNA-binding</keyword>
<dbReference type="STRING" id="3068.D8U032"/>
<dbReference type="PANTHER" id="PTHR46373:SF2">
    <property type="entry name" value="RWP-RK DOMAIN-CONTAINING PROTEIN"/>
    <property type="match status" value="1"/>
</dbReference>
<keyword evidence="10" id="KW-1185">Reference proteome</keyword>
<accession>D8U032</accession>
<gene>
    <name evidence="9" type="ORF">VOLCADRAFT_92606</name>
</gene>
<evidence type="ECO:0000313" key="9">
    <source>
        <dbReference type="EMBL" id="EFJ46795.1"/>
    </source>
</evidence>
<name>D8U032_VOLCA</name>
<keyword evidence="3" id="KW-0175">Coiled coil</keyword>
<feature type="region of interest" description="Disordered" evidence="7">
    <location>
        <begin position="258"/>
        <end position="336"/>
    </location>
</feature>
<protein>
    <submittedName>
        <fullName evidence="9">RWP-RK domain transcription factor</fullName>
    </submittedName>
</protein>
<evidence type="ECO:0000313" key="10">
    <source>
        <dbReference type="Proteomes" id="UP000001058"/>
    </source>
</evidence>
<dbReference type="GO" id="GO:0003677">
    <property type="term" value="F:DNA binding"/>
    <property type="evidence" value="ECO:0007669"/>
    <property type="project" value="UniProtKB-KW"/>
</dbReference>
<evidence type="ECO:0000256" key="5">
    <source>
        <dbReference type="ARBA" id="ARBA00023163"/>
    </source>
</evidence>
<evidence type="ECO:0000256" key="3">
    <source>
        <dbReference type="ARBA" id="ARBA00023054"/>
    </source>
</evidence>
<dbReference type="InterPro" id="IPR044607">
    <property type="entry name" value="RKD-like"/>
</dbReference>
<dbReference type="InParanoid" id="D8U032"/>
<evidence type="ECO:0000256" key="6">
    <source>
        <dbReference type="ARBA" id="ARBA00023242"/>
    </source>
</evidence>
<feature type="compositionally biased region" description="Gly residues" evidence="7">
    <location>
        <begin position="304"/>
        <end position="330"/>
    </location>
</feature>
<feature type="compositionally biased region" description="Pro residues" evidence="7">
    <location>
        <begin position="168"/>
        <end position="182"/>
    </location>
</feature>
<feature type="compositionally biased region" description="Pro residues" evidence="7">
    <location>
        <begin position="262"/>
        <end position="274"/>
    </location>
</feature>
<evidence type="ECO:0000256" key="2">
    <source>
        <dbReference type="ARBA" id="ARBA00023015"/>
    </source>
</evidence>
<evidence type="ECO:0000256" key="1">
    <source>
        <dbReference type="ARBA" id="ARBA00004049"/>
    </source>
</evidence>
<comment type="function">
    <text evidence="1">Putative transcription factor.</text>
</comment>
<dbReference type="PROSITE" id="PS51519">
    <property type="entry name" value="RWP_RK"/>
    <property type="match status" value="1"/>
</dbReference>
<reference evidence="9 10" key="1">
    <citation type="journal article" date="2010" name="Science">
        <title>Genomic analysis of organismal complexity in the multicellular green alga Volvox carteri.</title>
        <authorList>
            <person name="Prochnik S.E."/>
            <person name="Umen J."/>
            <person name="Nedelcu A.M."/>
            <person name="Hallmann A."/>
            <person name="Miller S.M."/>
            <person name="Nishii I."/>
            <person name="Ferris P."/>
            <person name="Kuo A."/>
            <person name="Mitros T."/>
            <person name="Fritz-Laylin L.K."/>
            <person name="Hellsten U."/>
            <person name="Chapman J."/>
            <person name="Simakov O."/>
            <person name="Rensing S.A."/>
            <person name="Terry A."/>
            <person name="Pangilinan J."/>
            <person name="Kapitonov V."/>
            <person name="Jurka J."/>
            <person name="Salamov A."/>
            <person name="Shapiro H."/>
            <person name="Schmutz J."/>
            <person name="Grimwood J."/>
            <person name="Lindquist E."/>
            <person name="Lucas S."/>
            <person name="Grigoriev I.V."/>
            <person name="Schmitt R."/>
            <person name="Kirk D."/>
            <person name="Rokhsar D.S."/>
        </authorList>
    </citation>
    <scope>NUCLEOTIDE SEQUENCE [LARGE SCALE GENOMIC DNA]</scope>
    <source>
        <strain evidence="10">f. Nagariensis / Eve</strain>
    </source>
</reference>
<evidence type="ECO:0000256" key="7">
    <source>
        <dbReference type="SAM" id="MobiDB-lite"/>
    </source>
</evidence>
<evidence type="ECO:0000256" key="4">
    <source>
        <dbReference type="ARBA" id="ARBA00023125"/>
    </source>
</evidence>
<sequence length="667" mass="67288">MFFAAGQMSSSRTGFSSHGSCPGIAHQFFNFCDPPSRQHAAFVNAKGDCVSGPAPYRKNTWPSAAAPETLSLPHDHSRAIAATISVKSNAGAAATMPVSQLPPHAAAGVDPYQCCKPPQAPAWDPYPPPPQSLSGMVGRLARSGALAAHPHLHACYGPPASVMVPLPPTAARPPLAPRPPAGAAPRSGGQAHGPVGMPLSSPSPSHQHQVYPHQPMPPQAGSGAHPVAPPAPSGTYPVSVPTSVSAPPPPPGVWPWPWSLSQPPPPPPPPPSAAPPQAGSGGGPVTGAGGNGSSGASGWTASGPPGGGGSGGGAVGGMCRSGGGSGGSGGWRPEDDEAEDALQELLLEEIAAAPWPHLSPQQKHLTQSQSANPPQELLLPQLQSQAATDGLLLGPPPISAGGTGMMDVEIGLQSRSDDALFAAWLSEMGTGAGAPQAPPGMTSAGSGSGGAAVCWAPPGSTTLTGPTGTAPPPPTGAGAAQQDSGYNRASFVNSPNSTSMPTTPTVTNAHTGVVPASTIDGSWDGGAGANTGNCAVIGGGAHTVAASLREQIYGTFDLPVADAARVLGISATELKRRCRRLGISRWPQRKLQSLRRIVQAAESDAGLSEDERKAVIELAARNREEIMADPDAPLVDLLKTVRQTQYKQSFEKRAAAAAASRRAPPPM</sequence>
<dbReference type="RefSeq" id="XP_002952004.1">
    <property type="nucleotide sequence ID" value="XM_002951958.1"/>
</dbReference>
<keyword evidence="2" id="KW-0805">Transcription regulation</keyword>
<dbReference type="InterPro" id="IPR003035">
    <property type="entry name" value="RWP-RK_dom"/>
</dbReference>
<dbReference type="OrthoDB" id="552509at2759"/>
<keyword evidence="5" id="KW-0804">Transcription</keyword>
<proteinExistence type="predicted"/>
<feature type="compositionally biased region" description="Gly residues" evidence="7">
    <location>
        <begin position="279"/>
        <end position="295"/>
    </location>
</feature>
<keyword evidence="6" id="KW-0539">Nucleus</keyword>
<dbReference type="GeneID" id="9628327"/>
<dbReference type="KEGG" id="vcn:VOLCADRAFT_92606"/>
<organism evidence="10">
    <name type="scientific">Volvox carteri f. nagariensis</name>
    <dbReference type="NCBI Taxonomy" id="3068"/>
    <lineage>
        <taxon>Eukaryota</taxon>
        <taxon>Viridiplantae</taxon>
        <taxon>Chlorophyta</taxon>
        <taxon>core chlorophytes</taxon>
        <taxon>Chlorophyceae</taxon>
        <taxon>CS clade</taxon>
        <taxon>Chlamydomonadales</taxon>
        <taxon>Volvocaceae</taxon>
        <taxon>Volvox</taxon>
    </lineage>
</organism>
<dbReference type="Pfam" id="PF02042">
    <property type="entry name" value="RWP-RK"/>
    <property type="match status" value="1"/>
</dbReference>
<dbReference type="PANTHER" id="PTHR46373">
    <property type="entry name" value="PROTEIN RKD4"/>
    <property type="match status" value="1"/>
</dbReference>
<feature type="region of interest" description="Disordered" evidence="7">
    <location>
        <begin position="168"/>
        <end position="236"/>
    </location>
</feature>
<feature type="domain" description="RWP-RK" evidence="8">
    <location>
        <begin position="527"/>
        <end position="614"/>
    </location>
</feature>
<feature type="compositionally biased region" description="Low complexity" evidence="7">
    <location>
        <begin position="200"/>
        <end position="213"/>
    </location>
</feature>
<dbReference type="AlphaFoldDB" id="D8U032"/>
<feature type="region of interest" description="Disordered" evidence="7">
    <location>
        <begin position="460"/>
        <end position="483"/>
    </location>
</feature>